<evidence type="ECO:0000313" key="3">
    <source>
        <dbReference type="Proteomes" id="UP000002384"/>
    </source>
</evidence>
<dbReference type="STRING" id="65393.PCC7424_3893"/>
<dbReference type="eggNOG" id="COG3147">
    <property type="taxonomic scope" value="Bacteria"/>
</dbReference>
<accession>B7KKD9</accession>
<evidence type="ECO:0000256" key="1">
    <source>
        <dbReference type="SAM" id="MobiDB-lite"/>
    </source>
</evidence>
<dbReference type="Proteomes" id="UP000002384">
    <property type="component" value="Chromosome"/>
</dbReference>
<dbReference type="HOGENOM" id="CLU_044963_0_0_3"/>
<proteinExistence type="predicted"/>
<feature type="region of interest" description="Disordered" evidence="1">
    <location>
        <begin position="1"/>
        <end position="71"/>
    </location>
</feature>
<dbReference type="EMBL" id="CP001291">
    <property type="protein sequence ID" value="ACK72272.1"/>
    <property type="molecule type" value="Genomic_DNA"/>
</dbReference>
<feature type="compositionally biased region" description="Low complexity" evidence="1">
    <location>
        <begin position="35"/>
        <end position="64"/>
    </location>
</feature>
<gene>
    <name evidence="2" type="ordered locus">PCC7424_3893</name>
</gene>
<dbReference type="AlphaFoldDB" id="B7KKD9"/>
<dbReference type="KEGG" id="cyc:PCC7424_3893"/>
<feature type="compositionally biased region" description="Polar residues" evidence="1">
    <location>
        <begin position="7"/>
        <end position="26"/>
    </location>
</feature>
<organism evidence="2 3">
    <name type="scientific">Gloeothece citriformis (strain PCC 7424)</name>
    <name type="common">Cyanothece sp. (strain PCC 7424)</name>
    <dbReference type="NCBI Taxonomy" id="65393"/>
    <lineage>
        <taxon>Bacteria</taxon>
        <taxon>Bacillati</taxon>
        <taxon>Cyanobacteriota</taxon>
        <taxon>Cyanophyceae</taxon>
        <taxon>Oscillatoriophycideae</taxon>
        <taxon>Chroococcales</taxon>
        <taxon>Aphanothecaceae</taxon>
        <taxon>Gloeothece</taxon>
        <taxon>Gloeothece citriformis</taxon>
    </lineage>
</organism>
<protein>
    <submittedName>
        <fullName evidence="2">Uncharacterized protein</fullName>
    </submittedName>
</protein>
<keyword evidence="3" id="KW-1185">Reference proteome</keyword>
<name>B7KKD9_GLOC7</name>
<reference evidence="3" key="1">
    <citation type="journal article" date="2011" name="MBio">
        <title>Novel metabolic attributes of the genus Cyanothece, comprising a group of unicellular nitrogen-fixing Cyanobacteria.</title>
        <authorList>
            <person name="Bandyopadhyay A."/>
            <person name="Elvitigala T."/>
            <person name="Welsh E."/>
            <person name="Stockel J."/>
            <person name="Liberton M."/>
            <person name="Min H."/>
            <person name="Sherman L.A."/>
            <person name="Pakrasi H.B."/>
        </authorList>
    </citation>
    <scope>NUCLEOTIDE SEQUENCE [LARGE SCALE GENOMIC DNA]</scope>
    <source>
        <strain evidence="3">PCC 7424</strain>
    </source>
</reference>
<evidence type="ECO:0000313" key="2">
    <source>
        <dbReference type="EMBL" id="ACK72272.1"/>
    </source>
</evidence>
<sequence>MFVRNAGDSSQPTTKPQATRQPQPKTVTRPVVQNVPVRRTPVEPVVRQPQPRPQPVAVSYRQPVPSRPVPPPTRIVSPQTPSVAPVPPTQLWAQLAQVGSFGGGLVSNNNPPTTGQSIPKYEPKTASTAVVEDTQSVKIPSQDPYISSVNPYISSVNDDNAIAFGQSVSAVLETTIAWERSRSNNTTVQHNDERYIITLAQPLKDKSGNFVIPAGSQLIARLSGESNALVTLTTESIIVNGVQTQLPQGALTVTGVEGQPLIAEMKTLGEDNRGDNGQVLADVLSIAGDFADIRGTRSLSGLYRTLGGGRTRSSGISVTVFFLEEGTPLEVFVNKAFNFENPEAPLELDLSLWESDGRREGN</sequence>